<accession>A0A0F9K339</accession>
<sequence>MKDKNEIYALIKTSLDLFKGTNLQLSNNYITGEYNLSEFGRKSYLLGKLLDKNEIYGLKSKLKDLLYSHGLKDNSYRNTLRDILKEIKREQIIDEDLLNSFLGKLDEYLESIKSKPLIEYKLIFPLNISFEYGIPIAFLQKKKDYEIQLFPHIRDYLSTINEYINNNYPREKILDRNEKVRKLLRDCNQSRIHFFIVNIHARNVGFAISKALCDLGSNVGLYLFAKHHRSGMMHLSFEPFPSEKSIAKIHIPLVYVLENNACIDIRFKYYEKFTSPKKVSFKELNFITSMISLVQDMKNERLQLLLIEVFSYYYDALRASKYSIAFLNFWNIIERLLLKRSETTLKEIIKRLKSVYPDQEPTKNDLENLIDILYKKRNLFVHGIQRYDNI</sequence>
<proteinExistence type="predicted"/>
<reference evidence="1" key="1">
    <citation type="journal article" date="2015" name="Nature">
        <title>Complex archaea that bridge the gap between prokaryotes and eukaryotes.</title>
        <authorList>
            <person name="Spang A."/>
            <person name="Saw J.H."/>
            <person name="Jorgensen S.L."/>
            <person name="Zaremba-Niedzwiedzka K."/>
            <person name="Martijn J."/>
            <person name="Lind A.E."/>
            <person name="van Eijk R."/>
            <person name="Schleper C."/>
            <person name="Guy L."/>
            <person name="Ettema T.J."/>
        </authorList>
    </citation>
    <scope>NUCLEOTIDE SEQUENCE</scope>
</reference>
<organism evidence="1">
    <name type="scientific">marine sediment metagenome</name>
    <dbReference type="NCBI Taxonomy" id="412755"/>
    <lineage>
        <taxon>unclassified sequences</taxon>
        <taxon>metagenomes</taxon>
        <taxon>ecological metagenomes</taxon>
    </lineage>
</organism>
<dbReference type="AlphaFoldDB" id="A0A0F9K339"/>
<protein>
    <submittedName>
        <fullName evidence="1">Uncharacterized protein</fullName>
    </submittedName>
</protein>
<gene>
    <name evidence="1" type="ORF">LCGC14_1684810</name>
</gene>
<evidence type="ECO:0000313" key="1">
    <source>
        <dbReference type="EMBL" id="KKM16538.1"/>
    </source>
</evidence>
<dbReference type="EMBL" id="LAZR01014651">
    <property type="protein sequence ID" value="KKM16538.1"/>
    <property type="molecule type" value="Genomic_DNA"/>
</dbReference>
<name>A0A0F9K339_9ZZZZ</name>
<comment type="caution">
    <text evidence="1">The sequence shown here is derived from an EMBL/GenBank/DDBJ whole genome shotgun (WGS) entry which is preliminary data.</text>
</comment>